<dbReference type="STRING" id="1454003.AW10_00606"/>
<comment type="caution">
    <text evidence="10">The sequence shown here is derived from an EMBL/GenBank/DDBJ whole genome shotgun (WGS) entry which is preliminary data.</text>
</comment>
<dbReference type="PANTHER" id="PTHR30347">
    <property type="entry name" value="POTASSIUM CHANNEL RELATED"/>
    <property type="match status" value="1"/>
</dbReference>
<accession>A0A011NIA6</accession>
<proteinExistence type="inferred from homology"/>
<dbReference type="PANTHER" id="PTHR30347:SF1">
    <property type="entry name" value="MECHANOSENSITIVE CHANNEL MSCK"/>
    <property type="match status" value="1"/>
</dbReference>
<dbReference type="GO" id="GO:0005886">
    <property type="term" value="C:plasma membrane"/>
    <property type="evidence" value="ECO:0007669"/>
    <property type="project" value="UniProtKB-SubCell"/>
</dbReference>
<dbReference type="InterPro" id="IPR049278">
    <property type="entry name" value="MS_channel_C"/>
</dbReference>
<keyword evidence="6 7" id="KW-0472">Membrane</keyword>
<organism evidence="10 11">
    <name type="scientific">Candidatus Accumulibacter appositus</name>
    <dbReference type="NCBI Taxonomy" id="1454003"/>
    <lineage>
        <taxon>Bacteria</taxon>
        <taxon>Pseudomonadati</taxon>
        <taxon>Pseudomonadota</taxon>
        <taxon>Betaproteobacteria</taxon>
        <taxon>Candidatus Accumulibacter</taxon>
    </lineage>
</organism>
<feature type="transmembrane region" description="Helical" evidence="7">
    <location>
        <begin position="39"/>
        <end position="61"/>
    </location>
</feature>
<dbReference type="InterPro" id="IPR010920">
    <property type="entry name" value="LSM_dom_sf"/>
</dbReference>
<dbReference type="Pfam" id="PF00924">
    <property type="entry name" value="MS_channel_2nd"/>
    <property type="match status" value="1"/>
</dbReference>
<evidence type="ECO:0000256" key="1">
    <source>
        <dbReference type="ARBA" id="ARBA00004651"/>
    </source>
</evidence>
<dbReference type="InterPro" id="IPR011066">
    <property type="entry name" value="MscS_channel_C_sf"/>
</dbReference>
<evidence type="ECO:0000259" key="8">
    <source>
        <dbReference type="Pfam" id="PF00924"/>
    </source>
</evidence>
<keyword evidence="4 7" id="KW-0812">Transmembrane</keyword>
<comment type="subcellular location">
    <subcellularLocation>
        <location evidence="1">Cell membrane</location>
        <topology evidence="1">Multi-pass membrane protein</topology>
    </subcellularLocation>
</comment>
<comment type="similarity">
    <text evidence="2">Belongs to the MscS (TC 1.A.23) family.</text>
</comment>
<name>A0A011NIA6_9PROT</name>
<gene>
    <name evidence="10" type="primary">kefA_1</name>
    <name evidence="10" type="ORF">AW10_00606</name>
</gene>
<dbReference type="Gene3D" id="3.30.70.100">
    <property type="match status" value="1"/>
</dbReference>
<feature type="domain" description="Mechanosensitive ion channel MscS" evidence="8">
    <location>
        <begin position="275"/>
        <end position="339"/>
    </location>
</feature>
<evidence type="ECO:0000256" key="4">
    <source>
        <dbReference type="ARBA" id="ARBA00022692"/>
    </source>
</evidence>
<reference evidence="10 11" key="1">
    <citation type="submission" date="2014-02" db="EMBL/GenBank/DDBJ databases">
        <title>Expanding our view of genomic diversity in Candidatus Accumulibacter clades.</title>
        <authorList>
            <person name="Skennerton C.T."/>
            <person name="Barr J.J."/>
            <person name="Slater F.R."/>
            <person name="Bond P.L."/>
            <person name="Tyson G.W."/>
        </authorList>
    </citation>
    <scope>NUCLEOTIDE SEQUENCE [LARGE SCALE GENOMIC DNA]</scope>
    <source>
        <strain evidence="11">BA-92</strain>
    </source>
</reference>
<sequence length="461" mass="50096">MNETTKLASSEAIKQVADGTAAFARLFRDLWRDFQDPGFLWQVMALAICLLVALGLARYVLRQKHARSSADHGILRAFGTGSLKRIAFPLLSLLLVLIVRKIFRHWELGPVSLLDLAVPLLLSMALVRAAIYVVHHAFAPSSFLATSERLIATSIWIGLALYLTGLAAPLIGILEQVSFHVGKQKLDLWTLSNGLVTIFVTVLLALWISGIIEARLMARETLDASIRVVLGRLVKALLSVLALLLSLSIVGIDITALSVFSGALAVGLGLGLQKIASNYVSGFIILLDRSIRIGNVVAIDPLTTGVVTQITARYTVVRTLTGTEVIIPNEYLVSNIVRNESFTDSRVRFVLTVQVAYGTDLDIAMRLMHEAALANKRVLAEPTPQVLLMAFAESGINLDLNFWIADPQNGTGSIRSAINLAIWRAFREHGIQIPFPQREVRLIGGYPTATAPASPAATDQA</sequence>
<evidence type="ECO:0000256" key="2">
    <source>
        <dbReference type="ARBA" id="ARBA00008017"/>
    </source>
</evidence>
<dbReference type="SUPFAM" id="SSF82689">
    <property type="entry name" value="Mechanosensitive channel protein MscS (YggB), C-terminal domain"/>
    <property type="match status" value="1"/>
</dbReference>
<dbReference type="Gene3D" id="2.30.30.60">
    <property type="match status" value="1"/>
</dbReference>
<feature type="transmembrane region" description="Helical" evidence="7">
    <location>
        <begin position="194"/>
        <end position="212"/>
    </location>
</feature>
<evidence type="ECO:0000256" key="5">
    <source>
        <dbReference type="ARBA" id="ARBA00022989"/>
    </source>
</evidence>
<dbReference type="InterPro" id="IPR052702">
    <property type="entry name" value="MscS-like_channel"/>
</dbReference>
<evidence type="ECO:0000256" key="7">
    <source>
        <dbReference type="SAM" id="Phobius"/>
    </source>
</evidence>
<dbReference type="Proteomes" id="UP000021816">
    <property type="component" value="Unassembled WGS sequence"/>
</dbReference>
<dbReference type="AlphaFoldDB" id="A0A011NIA6"/>
<evidence type="ECO:0000259" key="9">
    <source>
        <dbReference type="Pfam" id="PF21082"/>
    </source>
</evidence>
<protein>
    <submittedName>
        <fullName evidence="10">Potassium efflux system KefA</fullName>
    </submittedName>
</protein>
<dbReference type="InterPro" id="IPR023408">
    <property type="entry name" value="MscS_beta-dom_sf"/>
</dbReference>
<feature type="transmembrane region" description="Helical" evidence="7">
    <location>
        <begin position="150"/>
        <end position="174"/>
    </location>
</feature>
<keyword evidence="5 7" id="KW-1133">Transmembrane helix</keyword>
<feature type="transmembrane region" description="Helical" evidence="7">
    <location>
        <begin position="233"/>
        <end position="257"/>
    </location>
</feature>
<feature type="domain" description="Mechanosensitive ion channel MscS C-terminal" evidence="9">
    <location>
        <begin position="350"/>
        <end position="433"/>
    </location>
</feature>
<dbReference type="EMBL" id="JEMX01000011">
    <property type="protein sequence ID" value="EXI82498.1"/>
    <property type="molecule type" value="Genomic_DNA"/>
</dbReference>
<dbReference type="SUPFAM" id="SSF50182">
    <property type="entry name" value="Sm-like ribonucleoproteins"/>
    <property type="match status" value="1"/>
</dbReference>
<dbReference type="PATRIC" id="fig|1454003.3.peg.618"/>
<dbReference type="SUPFAM" id="SSF82861">
    <property type="entry name" value="Mechanosensitive channel protein MscS (YggB), transmembrane region"/>
    <property type="match status" value="1"/>
</dbReference>
<feature type="transmembrane region" description="Helical" evidence="7">
    <location>
        <begin position="116"/>
        <end position="138"/>
    </location>
</feature>
<evidence type="ECO:0000313" key="11">
    <source>
        <dbReference type="Proteomes" id="UP000021816"/>
    </source>
</evidence>
<evidence type="ECO:0000256" key="6">
    <source>
        <dbReference type="ARBA" id="ARBA00023136"/>
    </source>
</evidence>
<dbReference type="Gene3D" id="1.10.287.1260">
    <property type="match status" value="1"/>
</dbReference>
<keyword evidence="3" id="KW-1003">Cell membrane</keyword>
<dbReference type="Pfam" id="PF21082">
    <property type="entry name" value="MS_channel_3rd"/>
    <property type="match status" value="1"/>
</dbReference>
<feature type="transmembrane region" description="Helical" evidence="7">
    <location>
        <begin position="86"/>
        <end position="104"/>
    </location>
</feature>
<evidence type="ECO:0000313" key="10">
    <source>
        <dbReference type="EMBL" id="EXI82498.1"/>
    </source>
</evidence>
<evidence type="ECO:0000256" key="3">
    <source>
        <dbReference type="ARBA" id="ARBA00022475"/>
    </source>
</evidence>
<dbReference type="InterPro" id="IPR006685">
    <property type="entry name" value="MscS_channel_2nd"/>
</dbReference>
<dbReference type="InterPro" id="IPR011014">
    <property type="entry name" value="MscS_channel_TM-2"/>
</dbReference>
<dbReference type="GO" id="GO:0008381">
    <property type="term" value="F:mechanosensitive monoatomic ion channel activity"/>
    <property type="evidence" value="ECO:0007669"/>
    <property type="project" value="UniProtKB-ARBA"/>
</dbReference>